<dbReference type="RefSeq" id="WP_281447857.1">
    <property type="nucleotide sequence ID" value="NZ_JASBAO010000001.1"/>
</dbReference>
<evidence type="ECO:0000313" key="7">
    <source>
        <dbReference type="Proteomes" id="UP001431634"/>
    </source>
</evidence>
<comment type="similarity">
    <text evidence="1">Belongs to the glycosyltransferase 2 family.</text>
</comment>
<comment type="caution">
    <text evidence="6">The sequence shown here is derived from an EMBL/GenBank/DDBJ whole genome shotgun (WGS) entry which is preliminary data.</text>
</comment>
<dbReference type="Gene3D" id="3.90.550.10">
    <property type="entry name" value="Spore Coat Polysaccharide Biosynthesis Protein SpsA, Chain A"/>
    <property type="match status" value="1"/>
</dbReference>
<dbReference type="InterPro" id="IPR001173">
    <property type="entry name" value="Glyco_trans_2-like"/>
</dbReference>
<evidence type="ECO:0000256" key="4">
    <source>
        <dbReference type="SAM" id="Phobius"/>
    </source>
</evidence>
<protein>
    <submittedName>
        <fullName evidence="6">Polyprenol monophosphomannose synthase</fullName>
    </submittedName>
</protein>
<dbReference type="SUPFAM" id="SSF53448">
    <property type="entry name" value="Nucleotide-diphospho-sugar transferases"/>
    <property type="match status" value="1"/>
</dbReference>
<dbReference type="CDD" id="cd06442">
    <property type="entry name" value="DPM1_like"/>
    <property type="match status" value="1"/>
</dbReference>
<proteinExistence type="inferred from homology"/>
<evidence type="ECO:0000313" key="6">
    <source>
        <dbReference type="EMBL" id="MDI2090734.1"/>
    </source>
</evidence>
<keyword evidence="4" id="KW-0812">Transmembrane</keyword>
<name>A0ABT6Q2L6_9PROT</name>
<dbReference type="PANTHER" id="PTHR43398:SF1">
    <property type="entry name" value="DOLICHOL-PHOSPHATE MANNOSYLTRANSFERASE SUBUNIT 1"/>
    <property type="match status" value="1"/>
</dbReference>
<keyword evidence="4" id="KW-1133">Transmembrane helix</keyword>
<gene>
    <name evidence="6" type="ORF">QJV27_04930</name>
</gene>
<feature type="domain" description="Glycosyltransferase 2-like" evidence="5">
    <location>
        <begin position="14"/>
        <end position="181"/>
    </location>
</feature>
<keyword evidence="3" id="KW-0808">Transferase</keyword>
<reference evidence="6" key="1">
    <citation type="submission" date="2023-05" db="EMBL/GenBank/DDBJ databases">
        <title>Whole genome sequence of Commensalibacter sp.</title>
        <authorList>
            <person name="Charoenyingcharoen P."/>
            <person name="Yukphan P."/>
        </authorList>
    </citation>
    <scope>NUCLEOTIDE SEQUENCE</scope>
    <source>
        <strain evidence="6">TBRC 16381</strain>
    </source>
</reference>
<organism evidence="6 7">
    <name type="scientific">Commensalibacter oyaizuii</name>
    <dbReference type="NCBI Taxonomy" id="3043873"/>
    <lineage>
        <taxon>Bacteria</taxon>
        <taxon>Pseudomonadati</taxon>
        <taxon>Pseudomonadota</taxon>
        <taxon>Alphaproteobacteria</taxon>
        <taxon>Acetobacterales</taxon>
        <taxon>Acetobacteraceae</taxon>
    </lineage>
</organism>
<accession>A0ABT6Q2L6</accession>
<evidence type="ECO:0000259" key="5">
    <source>
        <dbReference type="Pfam" id="PF00535"/>
    </source>
</evidence>
<evidence type="ECO:0000256" key="1">
    <source>
        <dbReference type="ARBA" id="ARBA00006739"/>
    </source>
</evidence>
<sequence length="268" mass="30276">MNASAESNVRLELSVIVPCYNECGNVEPLFHALIKALEGRRWEAIFVDDNSPDGTIQRVWELAQQDSRIRGILRVGRRGLSSAVIEGVLASSAQCVAVIDGDMQHDESCLPEMLDAVLKDHYDFAVGSRHVQGGDSVGLANRWRHVISQSGIWLSQKFLPVKLNDPMSGFFLLRRALFIELLPSLSGTGFKILLDLVMSCPKNIRLKEIPFRFRQRLSGESKLNFKVMWQFLLMMAEKLWLCFVPVRLLVTIIIFILGVVGFKYIIKD</sequence>
<dbReference type="InterPro" id="IPR029044">
    <property type="entry name" value="Nucleotide-diphossugar_trans"/>
</dbReference>
<keyword evidence="2" id="KW-0328">Glycosyltransferase</keyword>
<feature type="transmembrane region" description="Helical" evidence="4">
    <location>
        <begin position="239"/>
        <end position="266"/>
    </location>
</feature>
<dbReference type="InterPro" id="IPR039528">
    <property type="entry name" value="DPM1-like"/>
</dbReference>
<keyword evidence="7" id="KW-1185">Reference proteome</keyword>
<dbReference type="EMBL" id="JASBAO010000001">
    <property type="protein sequence ID" value="MDI2090734.1"/>
    <property type="molecule type" value="Genomic_DNA"/>
</dbReference>
<keyword evidence="4" id="KW-0472">Membrane</keyword>
<dbReference type="Proteomes" id="UP001431634">
    <property type="component" value="Unassembled WGS sequence"/>
</dbReference>
<evidence type="ECO:0000256" key="3">
    <source>
        <dbReference type="ARBA" id="ARBA00022679"/>
    </source>
</evidence>
<evidence type="ECO:0000256" key="2">
    <source>
        <dbReference type="ARBA" id="ARBA00022676"/>
    </source>
</evidence>
<dbReference type="PANTHER" id="PTHR43398">
    <property type="entry name" value="DOLICHOL-PHOSPHATE MANNOSYLTRANSFERASE SUBUNIT 1"/>
    <property type="match status" value="1"/>
</dbReference>
<dbReference type="Pfam" id="PF00535">
    <property type="entry name" value="Glycos_transf_2"/>
    <property type="match status" value="1"/>
</dbReference>